<sequence length="56" mass="5926">MELTIKHGETNGYTSGKQDAPIASPISRPCRIREDAGKVALPMSPLTNGTAIPTCE</sequence>
<feature type="region of interest" description="Disordered" evidence="1">
    <location>
        <begin position="1"/>
        <end position="28"/>
    </location>
</feature>
<organism evidence="2 3">
    <name type="scientific">Ramazzottius varieornatus</name>
    <name type="common">Water bear</name>
    <name type="synonym">Tardigrade</name>
    <dbReference type="NCBI Taxonomy" id="947166"/>
    <lineage>
        <taxon>Eukaryota</taxon>
        <taxon>Metazoa</taxon>
        <taxon>Ecdysozoa</taxon>
        <taxon>Tardigrada</taxon>
        <taxon>Eutardigrada</taxon>
        <taxon>Parachela</taxon>
        <taxon>Hypsibioidea</taxon>
        <taxon>Ramazzottiidae</taxon>
        <taxon>Ramazzottius</taxon>
    </lineage>
</organism>
<proteinExistence type="predicted"/>
<gene>
    <name evidence="2" type="primary">RvY_15118-1</name>
    <name evidence="2" type="synonym">RvY_15118.1</name>
    <name evidence="2" type="ORF">RvY_15118</name>
</gene>
<comment type="caution">
    <text evidence="2">The sequence shown here is derived from an EMBL/GenBank/DDBJ whole genome shotgun (WGS) entry which is preliminary data.</text>
</comment>
<evidence type="ECO:0000313" key="3">
    <source>
        <dbReference type="Proteomes" id="UP000186922"/>
    </source>
</evidence>
<reference evidence="2 3" key="1">
    <citation type="journal article" date="2016" name="Nat. Commun.">
        <title>Extremotolerant tardigrade genome and improved radiotolerance of human cultured cells by tardigrade-unique protein.</title>
        <authorList>
            <person name="Hashimoto T."/>
            <person name="Horikawa D.D."/>
            <person name="Saito Y."/>
            <person name="Kuwahara H."/>
            <person name="Kozuka-Hata H."/>
            <person name="Shin-I T."/>
            <person name="Minakuchi Y."/>
            <person name="Ohishi K."/>
            <person name="Motoyama A."/>
            <person name="Aizu T."/>
            <person name="Enomoto A."/>
            <person name="Kondo K."/>
            <person name="Tanaka S."/>
            <person name="Hara Y."/>
            <person name="Koshikawa S."/>
            <person name="Sagara H."/>
            <person name="Miura T."/>
            <person name="Yokobori S."/>
            <person name="Miyagawa K."/>
            <person name="Suzuki Y."/>
            <person name="Kubo T."/>
            <person name="Oyama M."/>
            <person name="Kohara Y."/>
            <person name="Fujiyama A."/>
            <person name="Arakawa K."/>
            <person name="Katayama T."/>
            <person name="Toyoda A."/>
            <person name="Kunieda T."/>
        </authorList>
    </citation>
    <scope>NUCLEOTIDE SEQUENCE [LARGE SCALE GENOMIC DNA]</scope>
    <source>
        <strain evidence="2 3">YOKOZUNA-1</strain>
    </source>
</reference>
<dbReference type="EMBL" id="BDGG01000011">
    <property type="protein sequence ID" value="GAV04917.1"/>
    <property type="molecule type" value="Genomic_DNA"/>
</dbReference>
<evidence type="ECO:0000256" key="1">
    <source>
        <dbReference type="SAM" id="MobiDB-lite"/>
    </source>
</evidence>
<name>A0A1D1VTR8_RAMVA</name>
<dbReference type="AlphaFoldDB" id="A0A1D1VTR8"/>
<protein>
    <submittedName>
        <fullName evidence="2">Uncharacterized protein</fullName>
    </submittedName>
</protein>
<dbReference type="Proteomes" id="UP000186922">
    <property type="component" value="Unassembled WGS sequence"/>
</dbReference>
<accession>A0A1D1VTR8</accession>
<evidence type="ECO:0000313" key="2">
    <source>
        <dbReference type="EMBL" id="GAV04917.1"/>
    </source>
</evidence>
<keyword evidence="3" id="KW-1185">Reference proteome</keyword>